<protein>
    <submittedName>
        <fullName evidence="1">Uncharacterized protein</fullName>
    </submittedName>
</protein>
<gene>
    <name evidence="1" type="ORF">HKO22_03115</name>
</gene>
<proteinExistence type="predicted"/>
<evidence type="ECO:0000313" key="1">
    <source>
        <dbReference type="EMBL" id="NMW84735.1"/>
    </source>
</evidence>
<sequence>MKDLFANKNERFYENMEQKTLNINEIDFRCLTLCALRYALGRETYMPAVVINIIEDNLEVLGDSVLTQIADEIRDYATDESSLNNQELERWLMCRTTILEYLGEKYWITNTKQFNK</sequence>
<dbReference type="RefSeq" id="WP_169968479.1">
    <property type="nucleotide sequence ID" value="NZ_JABDSR010000003.1"/>
</dbReference>
<organism evidence="1 2">
    <name type="scientific">Peptoniphilus faecalis</name>
    <dbReference type="NCBI Taxonomy" id="2731255"/>
    <lineage>
        <taxon>Bacteria</taxon>
        <taxon>Bacillati</taxon>
        <taxon>Bacillota</taxon>
        <taxon>Tissierellia</taxon>
        <taxon>Tissierellales</taxon>
        <taxon>Peptoniphilaceae</taxon>
        <taxon>Peptoniphilus</taxon>
    </lineage>
</organism>
<keyword evidence="2" id="KW-1185">Reference proteome</keyword>
<reference evidence="1" key="1">
    <citation type="submission" date="2020-04" db="EMBL/GenBank/DDBJ databases">
        <title>Peptoniphilus sp. nov. isolated from swine feces.</title>
        <authorList>
            <person name="Ryu S.W."/>
        </authorList>
    </citation>
    <scope>NUCLEOTIDE SEQUENCE [LARGE SCALE GENOMIC DNA]</scope>
    <source>
        <strain evidence="1">AGMB00490</strain>
    </source>
</reference>
<name>A0A848RFE9_9FIRM</name>
<dbReference type="EMBL" id="JABDSR010000003">
    <property type="protein sequence ID" value="NMW84735.1"/>
    <property type="molecule type" value="Genomic_DNA"/>
</dbReference>
<accession>A0A848RFE9</accession>
<evidence type="ECO:0000313" key="2">
    <source>
        <dbReference type="Proteomes" id="UP000568273"/>
    </source>
</evidence>
<comment type="caution">
    <text evidence="1">The sequence shown here is derived from an EMBL/GenBank/DDBJ whole genome shotgun (WGS) entry which is preliminary data.</text>
</comment>
<dbReference type="AlphaFoldDB" id="A0A848RFE9"/>
<dbReference type="Proteomes" id="UP000568273">
    <property type="component" value="Unassembled WGS sequence"/>
</dbReference>